<dbReference type="AlphaFoldDB" id="L0A128"/>
<gene>
    <name evidence="1" type="ordered locus">Deipe_1343</name>
</gene>
<evidence type="ECO:0000313" key="2">
    <source>
        <dbReference type="Proteomes" id="UP000010467"/>
    </source>
</evidence>
<evidence type="ECO:0000313" key="1">
    <source>
        <dbReference type="EMBL" id="AFZ66892.1"/>
    </source>
</evidence>
<organism evidence="1 2">
    <name type="scientific">Deinococcus peraridilitoris (strain DSM 19664 / LMG 22246 / CIP 109416 / KR-200)</name>
    <dbReference type="NCBI Taxonomy" id="937777"/>
    <lineage>
        <taxon>Bacteria</taxon>
        <taxon>Thermotogati</taxon>
        <taxon>Deinococcota</taxon>
        <taxon>Deinococci</taxon>
        <taxon>Deinococcales</taxon>
        <taxon>Deinococcaceae</taxon>
        <taxon>Deinococcus</taxon>
    </lineage>
</organism>
<proteinExistence type="predicted"/>
<dbReference type="Proteomes" id="UP000010467">
    <property type="component" value="Chromosome"/>
</dbReference>
<reference evidence="2" key="1">
    <citation type="submission" date="2012-03" db="EMBL/GenBank/DDBJ databases">
        <title>Complete sequence of chromosome of Deinococcus peraridilitoris DSM 19664.</title>
        <authorList>
            <person name="Lucas S."/>
            <person name="Copeland A."/>
            <person name="Lapidus A."/>
            <person name="Glavina del Rio T."/>
            <person name="Dalin E."/>
            <person name="Tice H."/>
            <person name="Bruce D."/>
            <person name="Goodwin L."/>
            <person name="Pitluck S."/>
            <person name="Peters L."/>
            <person name="Mikhailova N."/>
            <person name="Lu M."/>
            <person name="Kyrpides N."/>
            <person name="Mavromatis K."/>
            <person name="Ivanova N."/>
            <person name="Brettin T."/>
            <person name="Detter J.C."/>
            <person name="Han C."/>
            <person name="Larimer F."/>
            <person name="Land M."/>
            <person name="Hauser L."/>
            <person name="Markowitz V."/>
            <person name="Cheng J.-F."/>
            <person name="Hugenholtz P."/>
            <person name="Woyke T."/>
            <person name="Wu D."/>
            <person name="Pukall R."/>
            <person name="Steenblock K."/>
            <person name="Brambilla E."/>
            <person name="Klenk H.-P."/>
            <person name="Eisen J.A."/>
        </authorList>
    </citation>
    <scope>NUCLEOTIDE SEQUENCE [LARGE SCALE GENOMIC DNA]</scope>
    <source>
        <strain evidence="2">DSM 19664 / LMG 22246 / CIP 109416 / KR-200</strain>
    </source>
</reference>
<protein>
    <submittedName>
        <fullName evidence="1">Uncharacterized protein</fullName>
    </submittedName>
</protein>
<name>L0A128_DEIPD</name>
<sequence>MDLGTAFFTLTHRWSFKVTPVTRVRQEPESVPFWMVSKLNTAAQEEPLTFHDGPCSAGYRLKSPRRVVLMAGGVRIGVPIGV</sequence>
<dbReference type="KEGG" id="dpd:Deipe_1343"/>
<dbReference type="HOGENOM" id="CLU_2552638_0_0_0"/>
<accession>L0A128</accession>
<keyword evidence="2" id="KW-1185">Reference proteome</keyword>
<dbReference type="PATRIC" id="fig|937777.3.peg.1347"/>
<dbReference type="EMBL" id="CP003382">
    <property type="protein sequence ID" value="AFZ66892.1"/>
    <property type="molecule type" value="Genomic_DNA"/>
</dbReference>
<dbReference type="RefSeq" id="WP_015235200.1">
    <property type="nucleotide sequence ID" value="NC_019793.1"/>
</dbReference>